<proteinExistence type="predicted"/>
<sequence>MKTIVLLVIVLWNPSAVMQKPGQGMLRCGTSDVYIKPECVCSFYNVYEAIYHKHTSCPNGEKSDDVTKLKCPDCKMYSSNNNGPCINGGKLTCKGEEVAPRIICECPLNYKGMFCEEKIENVTRICDITSISPTNDLPNCDSTKRVCITYSKNRRYAYKCQETDTFQERRVSE</sequence>
<dbReference type="EnsemblMetazoa" id="G20414.2">
    <property type="protein sequence ID" value="G20414.2:cds"/>
    <property type="gene ID" value="G20414"/>
</dbReference>
<feature type="signal peptide" evidence="1">
    <location>
        <begin position="1"/>
        <end position="19"/>
    </location>
</feature>
<evidence type="ECO:0000313" key="2">
    <source>
        <dbReference type="EnsemblMetazoa" id="G20414.2:cds"/>
    </source>
</evidence>
<dbReference type="Gene3D" id="2.10.25.10">
    <property type="entry name" value="Laminin"/>
    <property type="match status" value="1"/>
</dbReference>
<dbReference type="AlphaFoldDB" id="A0A8W8JTD3"/>
<evidence type="ECO:0008006" key="4">
    <source>
        <dbReference type="Google" id="ProtNLM"/>
    </source>
</evidence>
<keyword evidence="1" id="KW-0732">Signal</keyword>
<dbReference type="Proteomes" id="UP000005408">
    <property type="component" value="Unassembled WGS sequence"/>
</dbReference>
<protein>
    <recommendedName>
        <fullName evidence="4">EGF-like domain-containing protein</fullName>
    </recommendedName>
</protein>
<evidence type="ECO:0000313" key="3">
    <source>
        <dbReference type="Proteomes" id="UP000005408"/>
    </source>
</evidence>
<reference evidence="2" key="1">
    <citation type="submission" date="2022-08" db="UniProtKB">
        <authorList>
            <consortium name="EnsemblMetazoa"/>
        </authorList>
    </citation>
    <scope>IDENTIFICATION</scope>
    <source>
        <strain evidence="2">05x7-T-G4-1.051#20</strain>
    </source>
</reference>
<keyword evidence="3" id="KW-1185">Reference proteome</keyword>
<accession>A0A8W8JTD3</accession>
<organism evidence="2 3">
    <name type="scientific">Magallana gigas</name>
    <name type="common">Pacific oyster</name>
    <name type="synonym">Crassostrea gigas</name>
    <dbReference type="NCBI Taxonomy" id="29159"/>
    <lineage>
        <taxon>Eukaryota</taxon>
        <taxon>Metazoa</taxon>
        <taxon>Spiralia</taxon>
        <taxon>Lophotrochozoa</taxon>
        <taxon>Mollusca</taxon>
        <taxon>Bivalvia</taxon>
        <taxon>Autobranchia</taxon>
        <taxon>Pteriomorphia</taxon>
        <taxon>Ostreida</taxon>
        <taxon>Ostreoidea</taxon>
        <taxon>Ostreidae</taxon>
        <taxon>Magallana</taxon>
    </lineage>
</organism>
<evidence type="ECO:0000256" key="1">
    <source>
        <dbReference type="SAM" id="SignalP"/>
    </source>
</evidence>
<name>A0A8W8JTD3_MAGGI</name>
<dbReference type="SUPFAM" id="SSF57196">
    <property type="entry name" value="EGF/Laminin"/>
    <property type="match status" value="1"/>
</dbReference>
<feature type="chain" id="PRO_5036490326" description="EGF-like domain-containing protein" evidence="1">
    <location>
        <begin position="20"/>
        <end position="173"/>
    </location>
</feature>